<proteinExistence type="predicted"/>
<dbReference type="OrthoDB" id="9801156at2"/>
<dbReference type="Gene3D" id="3.40.50.1970">
    <property type="match status" value="1"/>
</dbReference>
<evidence type="ECO:0000256" key="1">
    <source>
        <dbReference type="ARBA" id="ARBA00023002"/>
    </source>
</evidence>
<dbReference type="AlphaFoldDB" id="A0A7X2V6K1"/>
<evidence type="ECO:0000313" key="4">
    <source>
        <dbReference type="EMBL" id="MTH55291.1"/>
    </source>
</evidence>
<dbReference type="SUPFAM" id="SSF56796">
    <property type="entry name" value="Dehydroquinate synthase-like"/>
    <property type="match status" value="1"/>
</dbReference>
<dbReference type="Proteomes" id="UP000434639">
    <property type="component" value="Unassembled WGS sequence"/>
</dbReference>
<dbReference type="CDD" id="cd08187">
    <property type="entry name" value="BDH"/>
    <property type="match status" value="1"/>
</dbReference>
<feature type="domain" description="Fe-containing alcohol dehydrogenase-like C-terminal" evidence="3">
    <location>
        <begin position="190"/>
        <end position="388"/>
    </location>
</feature>
<dbReference type="PANTHER" id="PTHR43633:SF1">
    <property type="entry name" value="ALCOHOL DEHYDROGENASE YQHD"/>
    <property type="match status" value="1"/>
</dbReference>
<evidence type="ECO:0000313" key="5">
    <source>
        <dbReference type="Proteomes" id="UP000434639"/>
    </source>
</evidence>
<sequence length="389" mass="43086">MENFQYVNPTKLIFGRNQVNDSLAGEVEAYGTRVLLVYGGGSIKKNGLYELVLEQLNLISNVQIVELSGVEPNPRLSTVNKGIQLIKENQLDFILAVGGGSVIDCAKAISVGAHYDGDVWDFVTGKAAPSSSIPLGTILTMAATGSEMNGNSVITNWDERDKRAFSSIHTYPKFSILDPQNTFSIPADQTVYGIVDLMSHVLEQYFHVSENAPVQERFGESILKTTIETAPKLLESPESYAYREVIMLNATFALNNMLSMGVKTDWATHMIEHAVSAVHDIPHGGGLAILFPHWMELVSETKPERVAQLGIRVFELDPANKNTRELAYETIQKLKEFWKTIGAPTKLSDYGIDNKEIDLMVKRSIVNKTIGNYVPLGENEVRQILERAL</sequence>
<dbReference type="FunFam" id="3.40.50.1970:FF:000003">
    <property type="entry name" value="Alcohol dehydrogenase, iron-containing"/>
    <property type="match status" value="1"/>
</dbReference>
<evidence type="ECO:0000259" key="2">
    <source>
        <dbReference type="Pfam" id="PF00465"/>
    </source>
</evidence>
<reference evidence="4 5" key="1">
    <citation type="journal article" date="2017" name="Int. J. Syst. Evol. Microbiol.">
        <title>Bacillus mangrovi sp. nov., isolated from a sediment sample from a mangrove forest.</title>
        <authorList>
            <person name="Gupta V."/>
            <person name="Singh P.K."/>
            <person name="Korpole S."/>
            <person name="Tanuku N.R.S."/>
            <person name="Pinnaka A.K."/>
        </authorList>
    </citation>
    <scope>NUCLEOTIDE SEQUENCE [LARGE SCALE GENOMIC DNA]</scope>
    <source>
        <strain evidence="4 5">KCTC 33872</strain>
    </source>
</reference>
<keyword evidence="1" id="KW-0560">Oxidoreductase</keyword>
<protein>
    <submittedName>
        <fullName evidence="4">Iron-containing alcohol dehydrogenase</fullName>
    </submittedName>
</protein>
<dbReference type="Pfam" id="PF25137">
    <property type="entry name" value="ADH_Fe_C"/>
    <property type="match status" value="1"/>
</dbReference>
<comment type="caution">
    <text evidence="4">The sequence shown here is derived from an EMBL/GenBank/DDBJ whole genome shotgun (WGS) entry which is preliminary data.</text>
</comment>
<dbReference type="PANTHER" id="PTHR43633">
    <property type="entry name" value="ALCOHOL DEHYDROGENASE YQHD"/>
    <property type="match status" value="1"/>
</dbReference>
<keyword evidence="5" id="KW-1185">Reference proteome</keyword>
<feature type="domain" description="Alcohol dehydrogenase iron-type/glycerol dehydrogenase GldA" evidence="2">
    <location>
        <begin position="9"/>
        <end position="179"/>
    </location>
</feature>
<dbReference type="GO" id="GO:1990002">
    <property type="term" value="F:methylglyoxal reductase (NADPH) (acetol producing) activity"/>
    <property type="evidence" value="ECO:0007669"/>
    <property type="project" value="TreeGrafter"/>
</dbReference>
<dbReference type="GO" id="GO:1990362">
    <property type="term" value="F:butanol dehydrogenase (NAD+) activity"/>
    <property type="evidence" value="ECO:0007669"/>
    <property type="project" value="InterPro"/>
</dbReference>
<name>A0A7X2V6K1_9BACI</name>
<dbReference type="InterPro" id="IPR056798">
    <property type="entry name" value="ADH_Fe_C"/>
</dbReference>
<dbReference type="InterPro" id="IPR018211">
    <property type="entry name" value="ADH_Fe_CS"/>
</dbReference>
<dbReference type="InterPro" id="IPR044731">
    <property type="entry name" value="BDH-like"/>
</dbReference>
<dbReference type="Pfam" id="PF00465">
    <property type="entry name" value="Fe-ADH"/>
    <property type="match status" value="1"/>
</dbReference>
<dbReference type="EMBL" id="WMIB01000026">
    <property type="protein sequence ID" value="MTH55291.1"/>
    <property type="molecule type" value="Genomic_DNA"/>
</dbReference>
<dbReference type="PROSITE" id="PS00060">
    <property type="entry name" value="ADH_IRON_2"/>
    <property type="match status" value="1"/>
</dbReference>
<dbReference type="RefSeq" id="WP_155113789.1">
    <property type="nucleotide sequence ID" value="NZ_WMIB01000026.1"/>
</dbReference>
<dbReference type="InterPro" id="IPR001670">
    <property type="entry name" value="ADH_Fe/GldA"/>
</dbReference>
<evidence type="ECO:0000259" key="3">
    <source>
        <dbReference type="Pfam" id="PF25137"/>
    </source>
</evidence>
<dbReference type="GO" id="GO:0005829">
    <property type="term" value="C:cytosol"/>
    <property type="evidence" value="ECO:0007669"/>
    <property type="project" value="TreeGrafter"/>
</dbReference>
<dbReference type="Gene3D" id="1.20.1090.10">
    <property type="entry name" value="Dehydroquinate synthase-like - alpha domain"/>
    <property type="match status" value="1"/>
</dbReference>
<accession>A0A7X2V6K1</accession>
<gene>
    <name evidence="4" type="ORF">GKZ89_17995</name>
</gene>
<organism evidence="4 5">
    <name type="scientific">Metabacillus mangrovi</name>
    <dbReference type="NCBI Taxonomy" id="1491830"/>
    <lineage>
        <taxon>Bacteria</taxon>
        <taxon>Bacillati</taxon>
        <taxon>Bacillota</taxon>
        <taxon>Bacilli</taxon>
        <taxon>Bacillales</taxon>
        <taxon>Bacillaceae</taxon>
        <taxon>Metabacillus</taxon>
    </lineage>
</organism>
<dbReference type="GO" id="GO:0046872">
    <property type="term" value="F:metal ion binding"/>
    <property type="evidence" value="ECO:0007669"/>
    <property type="project" value="InterPro"/>
</dbReference>
<dbReference type="GO" id="GO:0008106">
    <property type="term" value="F:alcohol dehydrogenase (NADP+) activity"/>
    <property type="evidence" value="ECO:0007669"/>
    <property type="project" value="TreeGrafter"/>
</dbReference>